<accession>A0A9Q3JI65</accession>
<gene>
    <name evidence="2" type="ORF">O181_101924</name>
</gene>
<evidence type="ECO:0000256" key="1">
    <source>
        <dbReference type="SAM" id="MobiDB-lite"/>
    </source>
</evidence>
<dbReference type="Proteomes" id="UP000765509">
    <property type="component" value="Unassembled WGS sequence"/>
</dbReference>
<name>A0A9Q3JI65_9BASI</name>
<feature type="compositionally biased region" description="Basic and acidic residues" evidence="1">
    <location>
        <begin position="57"/>
        <end position="73"/>
    </location>
</feature>
<protein>
    <submittedName>
        <fullName evidence="2">Uncharacterized protein</fullName>
    </submittedName>
</protein>
<feature type="region of interest" description="Disordered" evidence="1">
    <location>
        <begin position="1"/>
        <end position="82"/>
    </location>
</feature>
<organism evidence="2 3">
    <name type="scientific">Austropuccinia psidii MF-1</name>
    <dbReference type="NCBI Taxonomy" id="1389203"/>
    <lineage>
        <taxon>Eukaryota</taxon>
        <taxon>Fungi</taxon>
        <taxon>Dikarya</taxon>
        <taxon>Basidiomycota</taxon>
        <taxon>Pucciniomycotina</taxon>
        <taxon>Pucciniomycetes</taxon>
        <taxon>Pucciniales</taxon>
        <taxon>Sphaerophragmiaceae</taxon>
        <taxon>Austropuccinia</taxon>
    </lineage>
</organism>
<proteinExistence type="predicted"/>
<dbReference type="AlphaFoldDB" id="A0A9Q3JI65"/>
<comment type="caution">
    <text evidence="2">The sequence shown here is derived from an EMBL/GenBank/DDBJ whole genome shotgun (WGS) entry which is preliminary data.</text>
</comment>
<reference evidence="2" key="1">
    <citation type="submission" date="2021-03" db="EMBL/GenBank/DDBJ databases">
        <title>Draft genome sequence of rust myrtle Austropuccinia psidii MF-1, a brazilian biotype.</title>
        <authorList>
            <person name="Quecine M.C."/>
            <person name="Pachon D.M.R."/>
            <person name="Bonatelli M.L."/>
            <person name="Correr F.H."/>
            <person name="Franceschini L.M."/>
            <person name="Leite T.F."/>
            <person name="Margarido G.R.A."/>
            <person name="Almeida C.A."/>
            <person name="Ferrarezi J.A."/>
            <person name="Labate C.A."/>
        </authorList>
    </citation>
    <scope>NUCLEOTIDE SEQUENCE</scope>
    <source>
        <strain evidence="2">MF-1</strain>
    </source>
</reference>
<evidence type="ECO:0000313" key="3">
    <source>
        <dbReference type="Proteomes" id="UP000765509"/>
    </source>
</evidence>
<keyword evidence="3" id="KW-1185">Reference proteome</keyword>
<evidence type="ECO:0000313" key="2">
    <source>
        <dbReference type="EMBL" id="MBW0562209.1"/>
    </source>
</evidence>
<sequence length="117" mass="13206">MAPKGKTVQSQEPIEDCEKFTGRHHPYASKTRTAHASSPRGKIVDDEDEKMSPNHSETTDEERRDDFTVHEEGIQSNGEFTHPQIPLAKSMFEQSKIQQQKDQACKAHNVAKCASQK</sequence>
<dbReference type="EMBL" id="AVOT02072169">
    <property type="protein sequence ID" value="MBW0562209.1"/>
    <property type="molecule type" value="Genomic_DNA"/>
</dbReference>